<proteinExistence type="inferred from homology"/>
<evidence type="ECO:0000256" key="1">
    <source>
        <dbReference type="ARBA" id="ARBA00001946"/>
    </source>
</evidence>
<keyword evidence="4" id="KW-0479">Metal-binding</keyword>
<evidence type="ECO:0000256" key="5">
    <source>
        <dbReference type="ARBA" id="ARBA00022842"/>
    </source>
</evidence>
<evidence type="ECO:0000313" key="7">
    <source>
        <dbReference type="EMBL" id="SHL47707.1"/>
    </source>
</evidence>
<dbReference type="GO" id="GO:0008299">
    <property type="term" value="P:isoprenoid biosynthetic process"/>
    <property type="evidence" value="ECO:0007669"/>
    <property type="project" value="InterPro"/>
</dbReference>
<dbReference type="InterPro" id="IPR000092">
    <property type="entry name" value="Polyprenyl_synt"/>
</dbReference>
<reference evidence="7 8" key="1">
    <citation type="submission" date="2016-11" db="EMBL/GenBank/DDBJ databases">
        <authorList>
            <person name="Jaros S."/>
            <person name="Januszkiewicz K."/>
            <person name="Wedrychowicz H."/>
        </authorList>
    </citation>
    <scope>NUCLEOTIDE SEQUENCE [LARGE SCALE GENOMIC DNA]</scope>
    <source>
        <strain evidence="7 8">DSM 15929</strain>
    </source>
</reference>
<organism evidence="7 8">
    <name type="scientific">Anaerocolumna jejuensis DSM 15929</name>
    <dbReference type="NCBI Taxonomy" id="1121322"/>
    <lineage>
        <taxon>Bacteria</taxon>
        <taxon>Bacillati</taxon>
        <taxon>Bacillota</taxon>
        <taxon>Clostridia</taxon>
        <taxon>Lachnospirales</taxon>
        <taxon>Lachnospiraceae</taxon>
        <taxon>Anaerocolumna</taxon>
    </lineage>
</organism>
<dbReference type="Proteomes" id="UP000184386">
    <property type="component" value="Unassembled WGS sequence"/>
</dbReference>
<dbReference type="PANTHER" id="PTHR12001:SF69">
    <property type="entry name" value="ALL TRANS-POLYPRENYL-DIPHOSPHATE SYNTHASE PDSS1"/>
    <property type="match status" value="1"/>
</dbReference>
<dbReference type="CDD" id="cd00685">
    <property type="entry name" value="Trans_IPPS_HT"/>
    <property type="match status" value="1"/>
</dbReference>
<dbReference type="GO" id="GO:0004659">
    <property type="term" value="F:prenyltransferase activity"/>
    <property type="evidence" value="ECO:0007669"/>
    <property type="project" value="InterPro"/>
</dbReference>
<keyword evidence="8" id="KW-1185">Reference proteome</keyword>
<dbReference type="SFLD" id="SFLDS00005">
    <property type="entry name" value="Isoprenoid_Synthase_Type_I"/>
    <property type="match status" value="1"/>
</dbReference>
<evidence type="ECO:0000313" key="8">
    <source>
        <dbReference type="Proteomes" id="UP000184386"/>
    </source>
</evidence>
<accession>A0A1M7AYJ8</accession>
<dbReference type="GO" id="GO:0046872">
    <property type="term" value="F:metal ion binding"/>
    <property type="evidence" value="ECO:0007669"/>
    <property type="project" value="UniProtKB-KW"/>
</dbReference>
<dbReference type="STRING" id="1121322.SAMN02745136_04982"/>
<evidence type="ECO:0000256" key="4">
    <source>
        <dbReference type="ARBA" id="ARBA00022723"/>
    </source>
</evidence>
<evidence type="ECO:0000256" key="6">
    <source>
        <dbReference type="RuleBase" id="RU004466"/>
    </source>
</evidence>
<name>A0A1M7AYJ8_9FIRM</name>
<dbReference type="RefSeq" id="WP_073279898.1">
    <property type="nucleotide sequence ID" value="NZ_FRAC01000034.1"/>
</dbReference>
<gene>
    <name evidence="7" type="ORF">SAMN02745136_04982</name>
</gene>
<keyword evidence="3 6" id="KW-0808">Transferase</keyword>
<comment type="cofactor">
    <cofactor evidence="1">
        <name>Mg(2+)</name>
        <dbReference type="ChEBI" id="CHEBI:18420"/>
    </cofactor>
</comment>
<sequence>MINENTNSINPTALLPADEAFGLVIKEVENAIAKAPRVVRQYTAHLLSSRGKYIRASSLITCGQNEEGLVHPNTVKLAAAVEVLHLATLVHDDVIDDADLRRGEMTLQKKYGKRTAVICGDYLLCTSLVLAASISEKEKYLNLTLPDYAGKICAGELEQHINNFNLDLSIYQYLKIISGKTAALFEASFYAGAVLAGYDRKECNRYRRLGFYVGMIFQLTDDLMDFESTKEISLKPVQSDYEQGVITLPLIHTLKNMVDFRQKAEKKDITRQEINTAVKHSGGLVFTKQIVDKYYKKAIKVINELSLDSVKKAKLTEVLNKASRLG</sequence>
<evidence type="ECO:0000256" key="3">
    <source>
        <dbReference type="ARBA" id="ARBA00022679"/>
    </source>
</evidence>
<keyword evidence="5" id="KW-0460">Magnesium</keyword>
<dbReference type="AlphaFoldDB" id="A0A1M7AYJ8"/>
<dbReference type="OrthoDB" id="9805316at2"/>
<dbReference type="EMBL" id="FRAC01000034">
    <property type="protein sequence ID" value="SHL47707.1"/>
    <property type="molecule type" value="Genomic_DNA"/>
</dbReference>
<comment type="similarity">
    <text evidence="2 6">Belongs to the FPP/GGPP synthase family.</text>
</comment>
<dbReference type="InterPro" id="IPR008949">
    <property type="entry name" value="Isoprenoid_synthase_dom_sf"/>
</dbReference>
<dbReference type="InterPro" id="IPR033749">
    <property type="entry name" value="Polyprenyl_synt_CS"/>
</dbReference>
<dbReference type="PROSITE" id="PS00723">
    <property type="entry name" value="POLYPRENYL_SYNTHASE_1"/>
    <property type="match status" value="1"/>
</dbReference>
<evidence type="ECO:0000256" key="2">
    <source>
        <dbReference type="ARBA" id="ARBA00006706"/>
    </source>
</evidence>
<dbReference type="PANTHER" id="PTHR12001">
    <property type="entry name" value="GERANYLGERANYL PYROPHOSPHATE SYNTHASE"/>
    <property type="match status" value="1"/>
</dbReference>
<dbReference type="Pfam" id="PF00348">
    <property type="entry name" value="polyprenyl_synt"/>
    <property type="match status" value="1"/>
</dbReference>
<protein>
    <submittedName>
        <fullName evidence="7">Heptaprenyl diphosphate synthase</fullName>
    </submittedName>
</protein>
<dbReference type="PROSITE" id="PS00444">
    <property type="entry name" value="POLYPRENYL_SYNTHASE_2"/>
    <property type="match status" value="1"/>
</dbReference>
<dbReference type="SUPFAM" id="SSF48576">
    <property type="entry name" value="Terpenoid synthases"/>
    <property type="match status" value="1"/>
</dbReference>
<dbReference type="Gene3D" id="1.10.600.10">
    <property type="entry name" value="Farnesyl Diphosphate Synthase"/>
    <property type="match status" value="1"/>
</dbReference>